<feature type="transmembrane region" description="Helical" evidence="7">
    <location>
        <begin position="233"/>
        <end position="259"/>
    </location>
</feature>
<gene>
    <name evidence="9" type="ORF">B4N89_43055</name>
</gene>
<keyword evidence="4 7" id="KW-0812">Transmembrane</keyword>
<keyword evidence="2 7" id="KW-0813">Transport</keyword>
<dbReference type="InterPro" id="IPR000515">
    <property type="entry name" value="MetI-like"/>
</dbReference>
<dbReference type="PROSITE" id="PS50928">
    <property type="entry name" value="ABC_TM1"/>
    <property type="match status" value="1"/>
</dbReference>
<dbReference type="Gene3D" id="1.10.3720.10">
    <property type="entry name" value="MetI-like"/>
    <property type="match status" value="1"/>
</dbReference>
<evidence type="ECO:0000259" key="8">
    <source>
        <dbReference type="PROSITE" id="PS50928"/>
    </source>
</evidence>
<dbReference type="GO" id="GO:0005886">
    <property type="term" value="C:plasma membrane"/>
    <property type="evidence" value="ECO:0007669"/>
    <property type="project" value="UniProtKB-SubCell"/>
</dbReference>
<keyword evidence="5 7" id="KW-1133">Transmembrane helix</keyword>
<dbReference type="Pfam" id="PF19300">
    <property type="entry name" value="BPD_transp_1_N"/>
    <property type="match status" value="1"/>
</dbReference>
<feature type="transmembrane region" description="Helical" evidence="7">
    <location>
        <begin position="101"/>
        <end position="124"/>
    </location>
</feature>
<evidence type="ECO:0000256" key="2">
    <source>
        <dbReference type="ARBA" id="ARBA00022448"/>
    </source>
</evidence>
<evidence type="ECO:0000256" key="4">
    <source>
        <dbReference type="ARBA" id="ARBA00022692"/>
    </source>
</evidence>
<keyword evidence="10" id="KW-1185">Reference proteome</keyword>
<dbReference type="Pfam" id="PF00528">
    <property type="entry name" value="BPD_transp_1"/>
    <property type="match status" value="1"/>
</dbReference>
<dbReference type="STRING" id="159449.B4N89_43055"/>
<dbReference type="GO" id="GO:0055085">
    <property type="term" value="P:transmembrane transport"/>
    <property type="evidence" value="ECO:0007669"/>
    <property type="project" value="InterPro"/>
</dbReference>
<evidence type="ECO:0000256" key="3">
    <source>
        <dbReference type="ARBA" id="ARBA00022475"/>
    </source>
</evidence>
<comment type="subcellular location">
    <subcellularLocation>
        <location evidence="1 7">Cell membrane</location>
        <topology evidence="1 7">Multi-pass membrane protein</topology>
    </subcellularLocation>
</comment>
<keyword evidence="3" id="KW-1003">Cell membrane</keyword>
<dbReference type="RefSeq" id="WP_078982064.1">
    <property type="nucleotide sequence ID" value="NZ_MWQN01000004.1"/>
</dbReference>
<feature type="transmembrane region" description="Helical" evidence="7">
    <location>
        <begin position="176"/>
        <end position="194"/>
    </location>
</feature>
<dbReference type="PANTHER" id="PTHR43163">
    <property type="entry name" value="DIPEPTIDE TRANSPORT SYSTEM PERMEASE PROTEIN DPPB-RELATED"/>
    <property type="match status" value="1"/>
</dbReference>
<feature type="domain" description="ABC transmembrane type-1" evidence="8">
    <location>
        <begin position="97"/>
        <end position="298"/>
    </location>
</feature>
<evidence type="ECO:0000256" key="5">
    <source>
        <dbReference type="ARBA" id="ARBA00022989"/>
    </source>
</evidence>
<dbReference type="InterPro" id="IPR035906">
    <property type="entry name" value="MetI-like_sf"/>
</dbReference>
<comment type="similarity">
    <text evidence="7">Belongs to the binding-protein-dependent transport system permease family.</text>
</comment>
<keyword evidence="6 7" id="KW-0472">Membrane</keyword>
<dbReference type="OrthoDB" id="3171583at2"/>
<feature type="transmembrane region" description="Helical" evidence="7">
    <location>
        <begin position="131"/>
        <end position="156"/>
    </location>
</feature>
<accession>A0A1T3NKW8</accession>
<dbReference type="PANTHER" id="PTHR43163:SF3">
    <property type="entry name" value="PEPTIDE ABC TRANSPORTER PERMEASE PROTEIN"/>
    <property type="match status" value="1"/>
</dbReference>
<protein>
    <submittedName>
        <fullName evidence="9">ABC transporter permease</fullName>
    </submittedName>
</protein>
<evidence type="ECO:0000313" key="9">
    <source>
        <dbReference type="EMBL" id="OPC77305.1"/>
    </source>
</evidence>
<dbReference type="eggNOG" id="COG0601">
    <property type="taxonomic scope" value="Bacteria"/>
</dbReference>
<proteinExistence type="inferred from homology"/>
<reference evidence="9 10" key="1">
    <citation type="submission" date="2017-03" db="EMBL/GenBank/DDBJ databases">
        <title>Draft genome sequence of Streptomyces scabrisporus NF3, endophyte isolated from Amphipterygium adstringens.</title>
        <authorList>
            <person name="Vazquez M."/>
            <person name="Ceapa C.D."/>
            <person name="Rodriguez Luna D."/>
            <person name="Sanchez Esquivel S."/>
        </authorList>
    </citation>
    <scope>NUCLEOTIDE SEQUENCE [LARGE SCALE GENOMIC DNA]</scope>
    <source>
        <strain evidence="9 10">NF3</strain>
    </source>
</reference>
<evidence type="ECO:0000256" key="1">
    <source>
        <dbReference type="ARBA" id="ARBA00004651"/>
    </source>
</evidence>
<dbReference type="Proteomes" id="UP000190037">
    <property type="component" value="Unassembled WGS sequence"/>
</dbReference>
<sequence>MPARALRITLGLLVTLLAASFVIFGAIYAAPGDPAAFLVGGQEDATPEKLAAVRAAYHLDDPLWVQYGDWIGGVLHGDLGRSMQYHDQVADLVSSRVPTTLFLVSYSAVLFVVAGVALGVVSAVRGGRVDAVVVMVTTLLASIPKFVKALALVAFLGVQLGWFPVTGAGEGFGDRLYHLTLPALSLALGELAVVSRVTRQSMLEQYAQDHVAVARAAGLSEFKVIRRHVLRNALAPVVTMCGLITASLFAGTVVVETAFGISGMGSLLVQAINTHDFPVTQAVLLLMVLAYMLVTTLVDLVHPLIDPRVRLEGSAA</sequence>
<evidence type="ECO:0000313" key="10">
    <source>
        <dbReference type="Proteomes" id="UP000190037"/>
    </source>
</evidence>
<feature type="transmembrane region" description="Helical" evidence="7">
    <location>
        <begin position="279"/>
        <end position="301"/>
    </location>
</feature>
<dbReference type="InterPro" id="IPR045621">
    <property type="entry name" value="BPD_transp_1_N"/>
</dbReference>
<comment type="caution">
    <text evidence="9">The sequence shown here is derived from an EMBL/GenBank/DDBJ whole genome shotgun (WGS) entry which is preliminary data.</text>
</comment>
<name>A0A1T3NKW8_9ACTN</name>
<organism evidence="9 10">
    <name type="scientific">Embleya scabrispora</name>
    <dbReference type="NCBI Taxonomy" id="159449"/>
    <lineage>
        <taxon>Bacteria</taxon>
        <taxon>Bacillati</taxon>
        <taxon>Actinomycetota</taxon>
        <taxon>Actinomycetes</taxon>
        <taxon>Kitasatosporales</taxon>
        <taxon>Streptomycetaceae</taxon>
        <taxon>Embleya</taxon>
    </lineage>
</organism>
<dbReference type="SUPFAM" id="SSF161098">
    <property type="entry name" value="MetI-like"/>
    <property type="match status" value="1"/>
</dbReference>
<evidence type="ECO:0000256" key="6">
    <source>
        <dbReference type="ARBA" id="ARBA00023136"/>
    </source>
</evidence>
<dbReference type="AlphaFoldDB" id="A0A1T3NKW8"/>
<dbReference type="CDD" id="cd06261">
    <property type="entry name" value="TM_PBP2"/>
    <property type="match status" value="1"/>
</dbReference>
<evidence type="ECO:0000256" key="7">
    <source>
        <dbReference type="RuleBase" id="RU363032"/>
    </source>
</evidence>
<dbReference type="EMBL" id="MWQN01000004">
    <property type="protein sequence ID" value="OPC77305.1"/>
    <property type="molecule type" value="Genomic_DNA"/>
</dbReference>